<dbReference type="InterPro" id="IPR001563">
    <property type="entry name" value="Peptidase_S10"/>
</dbReference>
<proteinExistence type="inferred from homology"/>
<evidence type="ECO:0000313" key="7">
    <source>
        <dbReference type="Proteomes" id="UP000218231"/>
    </source>
</evidence>
<dbReference type="EMBL" id="LIAE01007666">
    <property type="protein sequence ID" value="PAV77702.1"/>
    <property type="molecule type" value="Genomic_DNA"/>
</dbReference>
<dbReference type="Pfam" id="PF00450">
    <property type="entry name" value="Peptidase_S10"/>
    <property type="match status" value="4"/>
</dbReference>
<sequence>MSRYCIIILLTVCANLGQADPINSLPGSPTVKFKQYAGFLTVGDNKEDNLYYMFVESQNNPVTDPIVLWLSGGPGCSSLSTLLSALGPLLTAVENWEAIREFFKVFPQYANNDFYVAGASYGGVYVPTLVQTIMDRQSQYRINLKGFLIGNGAVSQQENTNTKMQFMYNHGMVDESTWQQAKSQCCNNDIDDCNWHAIDKSNTFCYNFVDDVLDIICDDINYRLYTQEVFETAPLILSALQSGLRGILYHGDIDMVCNVLLGSRFAYKLGFPVTKKAKEYFISGQVGGFHTQYGNDFHFVTARRLFIGYLASVVGIEFVPDKEVIYATNDAKVPYPTHSSHLSQIRVPLAEQITNLPGAPPISYKQYSGYYAVGDNKEDMLHYWFVESQNNPATDPLLLWLTGGPGCSSLSTLLTVLGPVLVNPDGATLTYNPYGWNKNASLIALEAPAGVGYSYSTGNLTTGDNKTAVENWEALVAFFGEFPQYRNNDLYITGASYSGIYVPTLVKVTLDRQSQFQMNLKGMAIGNGVVSSHENTDAKMQYLYNHGLVDDTQWQQAKSQCCNNDTDDCEWYKWYETAGSCYNFVDNTTDIVWYHFKKFYEKVSIICRNSGLDPYNLYEDCSSDGMDIKDVSKQYQVDYYHHTGEKLNPRVLGSLPCINDSDITTYLNRADVRKAIFVPTTLPAWSICNDDIAYTYYHKEIFETQDLFLAINQAGIKIMLYHGDTDLVCNVLLGSRFSRKLGLPVS</sequence>
<accession>A0A2A2KUW0</accession>
<keyword evidence="4" id="KW-0378">Hydrolase</keyword>
<name>A0A2A2KUW0_9BILA</name>
<gene>
    <name evidence="6" type="ORF">WR25_01130</name>
</gene>
<keyword evidence="2" id="KW-0121">Carboxypeptidase</keyword>
<dbReference type="STRING" id="2018661.A0A2A2KUW0"/>
<evidence type="ECO:0000256" key="4">
    <source>
        <dbReference type="ARBA" id="ARBA00022801"/>
    </source>
</evidence>
<dbReference type="AlphaFoldDB" id="A0A2A2KUW0"/>
<keyword evidence="3" id="KW-0645">Protease</keyword>
<comment type="caution">
    <text evidence="6">The sequence shown here is derived from an EMBL/GenBank/DDBJ whole genome shotgun (WGS) entry which is preliminary data.</text>
</comment>
<feature type="chain" id="PRO_5013059165" description="Carboxypeptidase" evidence="5">
    <location>
        <begin position="20"/>
        <end position="746"/>
    </location>
</feature>
<dbReference type="OrthoDB" id="735686at2759"/>
<evidence type="ECO:0008006" key="8">
    <source>
        <dbReference type="Google" id="ProtNLM"/>
    </source>
</evidence>
<dbReference type="Proteomes" id="UP000218231">
    <property type="component" value="Unassembled WGS sequence"/>
</dbReference>
<reference evidence="6 7" key="1">
    <citation type="journal article" date="2017" name="Curr. Biol.">
        <title>Genome architecture and evolution of a unichromosomal asexual nematode.</title>
        <authorList>
            <person name="Fradin H."/>
            <person name="Zegar C."/>
            <person name="Gutwein M."/>
            <person name="Lucas J."/>
            <person name="Kovtun M."/>
            <person name="Corcoran D."/>
            <person name="Baugh L.R."/>
            <person name="Kiontke K."/>
            <person name="Gunsalus K."/>
            <person name="Fitch D.H."/>
            <person name="Piano F."/>
        </authorList>
    </citation>
    <scope>NUCLEOTIDE SEQUENCE [LARGE SCALE GENOMIC DNA]</scope>
    <source>
        <strain evidence="6">PF1309</strain>
    </source>
</reference>
<dbReference type="GO" id="GO:1904715">
    <property type="term" value="P:negative regulation of chaperone-mediated autophagy"/>
    <property type="evidence" value="ECO:0007669"/>
    <property type="project" value="UniProtKB-ARBA"/>
</dbReference>
<dbReference type="InterPro" id="IPR029058">
    <property type="entry name" value="AB_hydrolase_fold"/>
</dbReference>
<dbReference type="PANTHER" id="PTHR11802:SF38">
    <property type="entry name" value="SERINE CARBOXYPEPTIDASE CTSA-1.2"/>
    <property type="match status" value="1"/>
</dbReference>
<comment type="similarity">
    <text evidence="1">Belongs to the peptidase S10 family.</text>
</comment>
<dbReference type="GO" id="GO:0006508">
    <property type="term" value="P:proteolysis"/>
    <property type="evidence" value="ECO:0007669"/>
    <property type="project" value="UniProtKB-KW"/>
</dbReference>
<evidence type="ECO:0000256" key="1">
    <source>
        <dbReference type="ARBA" id="ARBA00009431"/>
    </source>
</evidence>
<dbReference type="Gene3D" id="3.40.50.11320">
    <property type="match status" value="1"/>
</dbReference>
<dbReference type="FunFam" id="3.40.50.1820:FF:000335">
    <property type="entry name" value="Carboxypeptidase"/>
    <property type="match status" value="1"/>
</dbReference>
<protein>
    <recommendedName>
        <fullName evidence="8">Carboxypeptidase</fullName>
    </recommendedName>
</protein>
<feature type="signal peptide" evidence="5">
    <location>
        <begin position="1"/>
        <end position="19"/>
    </location>
</feature>
<keyword evidence="7" id="KW-1185">Reference proteome</keyword>
<evidence type="ECO:0000256" key="5">
    <source>
        <dbReference type="SAM" id="SignalP"/>
    </source>
</evidence>
<dbReference type="PRINTS" id="PR00724">
    <property type="entry name" value="CRBOXYPTASEC"/>
</dbReference>
<organism evidence="6 7">
    <name type="scientific">Diploscapter pachys</name>
    <dbReference type="NCBI Taxonomy" id="2018661"/>
    <lineage>
        <taxon>Eukaryota</taxon>
        <taxon>Metazoa</taxon>
        <taxon>Ecdysozoa</taxon>
        <taxon>Nematoda</taxon>
        <taxon>Chromadorea</taxon>
        <taxon>Rhabditida</taxon>
        <taxon>Rhabditina</taxon>
        <taxon>Rhabditomorpha</taxon>
        <taxon>Rhabditoidea</taxon>
        <taxon>Rhabditidae</taxon>
        <taxon>Diploscapter</taxon>
    </lineage>
</organism>
<evidence type="ECO:0000313" key="6">
    <source>
        <dbReference type="EMBL" id="PAV77702.1"/>
    </source>
</evidence>
<dbReference type="GO" id="GO:0004185">
    <property type="term" value="F:serine-type carboxypeptidase activity"/>
    <property type="evidence" value="ECO:0007669"/>
    <property type="project" value="InterPro"/>
</dbReference>
<evidence type="ECO:0000256" key="2">
    <source>
        <dbReference type="ARBA" id="ARBA00022645"/>
    </source>
</evidence>
<dbReference type="SUPFAM" id="SSF53474">
    <property type="entry name" value="alpha/beta-Hydrolases"/>
    <property type="match status" value="2"/>
</dbReference>
<dbReference type="GO" id="GO:0031647">
    <property type="term" value="P:regulation of protein stability"/>
    <property type="evidence" value="ECO:0007669"/>
    <property type="project" value="UniProtKB-ARBA"/>
</dbReference>
<keyword evidence="5" id="KW-0732">Signal</keyword>
<dbReference type="PANTHER" id="PTHR11802">
    <property type="entry name" value="SERINE PROTEASE FAMILY S10 SERINE CARBOXYPEPTIDASE"/>
    <property type="match status" value="1"/>
</dbReference>
<evidence type="ECO:0000256" key="3">
    <source>
        <dbReference type="ARBA" id="ARBA00022670"/>
    </source>
</evidence>
<dbReference type="Gene3D" id="3.40.50.1820">
    <property type="entry name" value="alpha/beta hydrolase"/>
    <property type="match status" value="3"/>
</dbReference>